<evidence type="ECO:0000256" key="1">
    <source>
        <dbReference type="SAM" id="Phobius"/>
    </source>
</evidence>
<dbReference type="InterPro" id="IPR025333">
    <property type="entry name" value="DUF4239"/>
</dbReference>
<name>A0A6B2QTI8_9BURK</name>
<accession>A0A6B2QTI8</accession>
<evidence type="ECO:0000313" key="2">
    <source>
        <dbReference type="EMBL" id="NDY81630.1"/>
    </source>
</evidence>
<dbReference type="EMBL" id="JAAGRN010000001">
    <property type="protein sequence ID" value="NDY81630.1"/>
    <property type="molecule type" value="Genomic_DNA"/>
</dbReference>
<feature type="transmembrane region" description="Helical" evidence="1">
    <location>
        <begin position="38"/>
        <end position="65"/>
    </location>
</feature>
<dbReference type="AlphaFoldDB" id="A0A6B2QTI8"/>
<dbReference type="Pfam" id="PF14023">
    <property type="entry name" value="Bestrophin-like"/>
    <property type="match status" value="1"/>
</dbReference>
<feature type="transmembrane region" description="Helical" evidence="1">
    <location>
        <begin position="212"/>
        <end position="232"/>
    </location>
</feature>
<keyword evidence="1" id="KW-0812">Transmembrane</keyword>
<dbReference type="RefSeq" id="WP_163650913.1">
    <property type="nucleotide sequence ID" value="NZ_JAAGRN010000001.1"/>
</dbReference>
<proteinExistence type="predicted"/>
<reference evidence="2" key="1">
    <citation type="submission" date="2020-02" db="EMBL/GenBank/DDBJ databases">
        <authorList>
            <person name="Chen W.-M."/>
        </authorList>
    </citation>
    <scope>NUCLEOTIDE SEQUENCE</scope>
    <source>
        <strain evidence="2">NBD-18</strain>
    </source>
</reference>
<keyword evidence="1" id="KW-1133">Transmembrane helix</keyword>
<feature type="transmembrane region" description="Helical" evidence="1">
    <location>
        <begin position="185"/>
        <end position="205"/>
    </location>
</feature>
<sequence>MQSFFLNVVILLLGLMCVTWISHWLVDRLIDKETLQKFYSTSSVIFQVLGSIAGILQAFVVVSFWNDFQDVSNSAHQEVENITVTYRNITLLQDSPEKTVLMMRFKDYVASMVKDEVTGHANGEIVNVTTQNRQNEFWTALQKLAPTIRTPGDQVIFQSIVADANAAAKLRQHRLIGLVSSGATLLWVVLIGSALLVMAIMGILSTGQKGRVYFLQCFGLAFIFAMMISISLDYSMPYEGTMTISRNIYDELFAQFRLTL</sequence>
<organism evidence="2">
    <name type="scientific">Sheuella amnicola</name>
    <dbReference type="NCBI Taxonomy" id="2707330"/>
    <lineage>
        <taxon>Bacteria</taxon>
        <taxon>Pseudomonadati</taxon>
        <taxon>Pseudomonadota</taxon>
        <taxon>Betaproteobacteria</taxon>
        <taxon>Burkholderiales</taxon>
        <taxon>Alcaligenaceae</taxon>
        <taxon>Sheuella</taxon>
    </lineage>
</organism>
<gene>
    <name evidence="2" type="ORF">G3I67_00145</name>
</gene>
<comment type="caution">
    <text evidence="2">The sequence shown here is derived from an EMBL/GenBank/DDBJ whole genome shotgun (WGS) entry which is preliminary data.</text>
</comment>
<keyword evidence="1" id="KW-0472">Membrane</keyword>
<protein>
    <submittedName>
        <fullName evidence="2">DUF4239 domain-containing protein</fullName>
    </submittedName>
</protein>
<feature type="transmembrane region" description="Helical" evidence="1">
    <location>
        <begin position="6"/>
        <end position="26"/>
    </location>
</feature>